<dbReference type="AlphaFoldDB" id="A0A841H8E6"/>
<evidence type="ECO:0000313" key="1">
    <source>
        <dbReference type="EMBL" id="MBB6073959.1"/>
    </source>
</evidence>
<evidence type="ECO:0008006" key="3">
    <source>
        <dbReference type="Google" id="ProtNLM"/>
    </source>
</evidence>
<keyword evidence="2" id="KW-1185">Reference proteome</keyword>
<dbReference type="Proteomes" id="UP000582837">
    <property type="component" value="Unassembled WGS sequence"/>
</dbReference>
<dbReference type="RefSeq" id="WP_170033640.1">
    <property type="nucleotide sequence ID" value="NZ_JABDTL010000001.1"/>
</dbReference>
<protein>
    <recommendedName>
        <fullName evidence="3">DUF2867 domain-containing protein</fullName>
    </recommendedName>
</protein>
<comment type="caution">
    <text evidence="1">The sequence shown here is derived from an EMBL/GenBank/DDBJ whole genome shotgun (WGS) entry which is preliminary data.</text>
</comment>
<sequence length="186" mass="20634">MLIDDFLPAADFSERHALRVNASPQRAYAAVRGLEGGGGWITRTLFALRSIPARLAGRRGLVDDESRPALDALLRAGFVLLAEDAPREIVLGLTGRFWKPAGDIRRVEADAFRSFREPGMAVAAWNFTVLPAERGSLVVTETRVRCTDDAARRSFGRYWRVVGPFSGLIRRDMLRAVRRAAERDPG</sequence>
<proteinExistence type="predicted"/>
<accession>A0A841H8E6</accession>
<name>A0A841H8E6_9BACT</name>
<dbReference type="EMBL" id="JACHIA010000034">
    <property type="protein sequence ID" value="MBB6073959.1"/>
    <property type="molecule type" value="Genomic_DNA"/>
</dbReference>
<evidence type="ECO:0000313" key="2">
    <source>
        <dbReference type="Proteomes" id="UP000582837"/>
    </source>
</evidence>
<gene>
    <name evidence="1" type="ORF">HNQ61_005640</name>
</gene>
<reference evidence="1 2" key="1">
    <citation type="submission" date="2020-08" db="EMBL/GenBank/DDBJ databases">
        <title>Genomic Encyclopedia of Type Strains, Phase IV (KMG-IV): sequencing the most valuable type-strain genomes for metagenomic binning, comparative biology and taxonomic classification.</title>
        <authorList>
            <person name="Goeker M."/>
        </authorList>
    </citation>
    <scope>NUCLEOTIDE SEQUENCE [LARGE SCALE GENOMIC DNA]</scope>
    <source>
        <strain evidence="1 2">DSM 29007</strain>
    </source>
</reference>
<organism evidence="1 2">
    <name type="scientific">Longimicrobium terrae</name>
    <dbReference type="NCBI Taxonomy" id="1639882"/>
    <lineage>
        <taxon>Bacteria</taxon>
        <taxon>Pseudomonadati</taxon>
        <taxon>Gemmatimonadota</taxon>
        <taxon>Longimicrobiia</taxon>
        <taxon>Longimicrobiales</taxon>
        <taxon>Longimicrobiaceae</taxon>
        <taxon>Longimicrobium</taxon>
    </lineage>
</organism>